<keyword evidence="1" id="KW-1133">Transmembrane helix</keyword>
<accession>D3LTZ4</accession>
<evidence type="ECO:0000313" key="2">
    <source>
        <dbReference type="EMBL" id="EFD94271.1"/>
    </source>
</evidence>
<keyword evidence="1" id="KW-0472">Membrane</keyword>
<reference evidence="3" key="1">
    <citation type="submission" date="2009-12" db="EMBL/GenBank/DDBJ databases">
        <title>Sequence of Clostridiales genomosp. BVAB3 str. UPII9-5.</title>
        <authorList>
            <person name="Madupu R."/>
            <person name="Durkin A.S."/>
            <person name="Torralba M."/>
            <person name="Methe B."/>
            <person name="Sutton G.G."/>
            <person name="Strausberg R.L."/>
            <person name="Nelson K.E."/>
        </authorList>
    </citation>
    <scope>NUCLEOTIDE SEQUENCE [LARGE SCALE GENOMIC DNA]</scope>
    <source>
        <strain evidence="3">28L</strain>
    </source>
</reference>
<protein>
    <submittedName>
        <fullName evidence="2">Uncharacterized protein</fullName>
    </submittedName>
</protein>
<sequence length="50" mass="6121">MIIFYKLTYASHSGNRHVLSNNHLFYFYLNSNIYIYFTVTIFSHYKDDTF</sequence>
<dbReference type="Proteomes" id="UP000003242">
    <property type="component" value="Unassembled WGS sequence"/>
</dbReference>
<gene>
    <name evidence="2" type="ORF">HMPREF0889_0857</name>
</gene>
<feature type="transmembrane region" description="Helical" evidence="1">
    <location>
        <begin position="25"/>
        <end position="45"/>
    </location>
</feature>
<proteinExistence type="predicted"/>
<dbReference type="AlphaFoldDB" id="D3LTZ4"/>
<organism evidence="2 3">
    <name type="scientific">Megasphaera lornae</name>
    <dbReference type="NCBI Taxonomy" id="1000568"/>
    <lineage>
        <taxon>Bacteria</taxon>
        <taxon>Bacillati</taxon>
        <taxon>Bacillota</taxon>
        <taxon>Negativicutes</taxon>
        <taxon>Veillonellales</taxon>
        <taxon>Veillonellaceae</taxon>
        <taxon>Megasphaera</taxon>
    </lineage>
</organism>
<evidence type="ECO:0000313" key="3">
    <source>
        <dbReference type="Proteomes" id="UP000003242"/>
    </source>
</evidence>
<comment type="caution">
    <text evidence="2">The sequence shown here is derived from an EMBL/GenBank/DDBJ whole genome shotgun (WGS) entry which is preliminary data.</text>
</comment>
<dbReference type="EMBL" id="ADGP01000015">
    <property type="protein sequence ID" value="EFD94271.1"/>
    <property type="molecule type" value="Genomic_DNA"/>
</dbReference>
<keyword evidence="1" id="KW-0812">Transmembrane</keyword>
<evidence type="ECO:0000256" key="1">
    <source>
        <dbReference type="SAM" id="Phobius"/>
    </source>
</evidence>
<name>D3LTZ4_9FIRM</name>